<dbReference type="EMBL" id="VDFR01000005">
    <property type="protein sequence ID" value="TNC51783.1"/>
    <property type="molecule type" value="Genomic_DNA"/>
</dbReference>
<evidence type="ECO:0000256" key="1">
    <source>
        <dbReference type="SAM" id="MobiDB-lite"/>
    </source>
</evidence>
<dbReference type="EMBL" id="VDFR01000117">
    <property type="protein sequence ID" value="TNC38838.1"/>
    <property type="molecule type" value="Genomic_DNA"/>
</dbReference>
<dbReference type="OrthoDB" id="33864at2"/>
<dbReference type="SUPFAM" id="SSF52540">
    <property type="entry name" value="P-loop containing nucleoside triphosphate hydrolases"/>
    <property type="match status" value="1"/>
</dbReference>
<protein>
    <recommendedName>
        <fullName evidence="2">HTH luxR-type domain-containing protein</fullName>
    </recommendedName>
</protein>
<dbReference type="GO" id="GO:0003677">
    <property type="term" value="F:DNA binding"/>
    <property type="evidence" value="ECO:0007669"/>
    <property type="project" value="InterPro"/>
</dbReference>
<dbReference type="PANTHER" id="PTHR47691:SF3">
    <property type="entry name" value="HTH-TYPE TRANSCRIPTIONAL REGULATOR RV0890C-RELATED"/>
    <property type="match status" value="1"/>
</dbReference>
<comment type="caution">
    <text evidence="4">The sequence shown here is derived from an EMBL/GenBank/DDBJ whole genome shotgun (WGS) entry which is preliminary data.</text>
</comment>
<organism evidence="4 5">
    <name type="scientific">Mumia zhuanghuii</name>
    <dbReference type="NCBI Taxonomy" id="2585211"/>
    <lineage>
        <taxon>Bacteria</taxon>
        <taxon>Bacillati</taxon>
        <taxon>Actinomycetota</taxon>
        <taxon>Actinomycetes</taxon>
        <taxon>Propionibacteriales</taxon>
        <taxon>Nocardioidaceae</taxon>
        <taxon>Mumia</taxon>
    </lineage>
</organism>
<dbReference type="Pfam" id="PF00196">
    <property type="entry name" value="GerE"/>
    <property type="match status" value="1"/>
</dbReference>
<evidence type="ECO:0000259" key="2">
    <source>
        <dbReference type="PROSITE" id="PS50043"/>
    </source>
</evidence>
<dbReference type="AlphaFoldDB" id="A0A5C4N0X6"/>
<dbReference type="InterPro" id="IPR036388">
    <property type="entry name" value="WH-like_DNA-bd_sf"/>
</dbReference>
<dbReference type="PROSITE" id="PS50043">
    <property type="entry name" value="HTH_LUXR_2"/>
    <property type="match status" value="1"/>
</dbReference>
<dbReference type="InterPro" id="IPR000792">
    <property type="entry name" value="Tscrpt_reg_LuxR_C"/>
</dbReference>
<proteinExistence type="predicted"/>
<dbReference type="SUPFAM" id="SSF46894">
    <property type="entry name" value="C-terminal effector domain of the bipartite response regulators"/>
    <property type="match status" value="1"/>
</dbReference>
<accession>A0A5C4N0X6</accession>
<dbReference type="InterPro" id="IPR016032">
    <property type="entry name" value="Sig_transdc_resp-reg_C-effctor"/>
</dbReference>
<dbReference type="Gene3D" id="3.40.50.300">
    <property type="entry name" value="P-loop containing nucleotide triphosphate hydrolases"/>
    <property type="match status" value="1"/>
</dbReference>
<feature type="domain" description="HTH luxR-type" evidence="2">
    <location>
        <begin position="86"/>
        <end position="151"/>
    </location>
</feature>
<evidence type="ECO:0000313" key="3">
    <source>
        <dbReference type="EMBL" id="TNC38838.1"/>
    </source>
</evidence>
<name>A0A5C4N0X6_9ACTN</name>
<feature type="compositionally biased region" description="Gly residues" evidence="1">
    <location>
        <begin position="42"/>
        <end position="57"/>
    </location>
</feature>
<dbReference type="CDD" id="cd06170">
    <property type="entry name" value="LuxR_C_like"/>
    <property type="match status" value="1"/>
</dbReference>
<evidence type="ECO:0000313" key="5">
    <source>
        <dbReference type="Proteomes" id="UP000306740"/>
    </source>
</evidence>
<dbReference type="InterPro" id="IPR027417">
    <property type="entry name" value="P-loop_NTPase"/>
</dbReference>
<dbReference type="Proteomes" id="UP000306740">
    <property type="component" value="Unassembled WGS sequence"/>
</dbReference>
<feature type="region of interest" description="Disordered" evidence="1">
    <location>
        <begin position="32"/>
        <end position="92"/>
    </location>
</feature>
<evidence type="ECO:0000313" key="4">
    <source>
        <dbReference type="EMBL" id="TNC51783.1"/>
    </source>
</evidence>
<sequence>MRCRRGRTRRRTRTPRPRTWWSVSRGVAGRLPSRRSAWASPGGPGGGGWNSIVGRGGPPTDPCRPRNRHRNATAHVPPARHTGQVPGQPVDAVSPRERDVLAAVAEHLSNAEIAHRLHLSVRTVESHVSSLLRKLGARDRRELAALAAGTSSPAAGTRVVPGELVGLPRPRTSLVGRTAEVQAVVRLVAQSRITTVLGPGGAGKTRVAVAAAERSRAWFASGGAFVDLVPAAPGAVVATVAAVLGVAQRPQVGLADALAASLRGRVLLVLDNAEHVADDVADLVSHLVDALPDLHVLVTSRERLAVPGEAVFHLGPLSEPEAAELFVERAAAVDASVTMVPEAAVALCRRLDGSPLAIELAAARVGSMGLAGVEAGLGDVLRLLTQGRASDRRHRSLRAVVEWSHDALDPEERRALRTVAVFAGGFDLDAATAVLPEERRAGVADLLGRLADKSLVRRASGPGVTDRWSAPVGVRELAREHLAASEEAEATQHRYAAWARGRAHDLVGSRPHGTEPVDAWATEVDVVMDDLRACLQEQVQHSEGAHAFARDVATLAYARGFVAEAARHFRTAAGLAVRASDAALDLTDAAACVHLVSDAREAYALLREAAEVARTDAPGPAAVALASAVTVAERFRGAGFLDDPDAETLHAVLTDAEGLAAGTDTARAALATARAWASGAAPQHVDPDLAAEAVAVAQDAGDDLVLSAALDASSTAAALAGRPVESLRLSSERLALVTRTHAERHPRGTVEVVDAMRAVTSYAVATGRLSEALDVTRRGIANPALEPHPCWAKGSAIAPLALSGDFDGAERAADDVWENVLATRRFHNVSLAGPLVGAALAAGLRGDRAACDTWWERARQVAAPTRLEESPNLAPWAAFVSARVALADDGDLRGALAAVSRPFVAGRFDGYAAVMAAELAVALDREDCDRLLEQAECYVPHHRWVAAGLLRARGRRDRDPALLAASAQEWRALGAGYELAVTRALRP</sequence>
<dbReference type="GO" id="GO:0006355">
    <property type="term" value="P:regulation of DNA-templated transcription"/>
    <property type="evidence" value="ECO:0007669"/>
    <property type="project" value="InterPro"/>
</dbReference>
<dbReference type="PANTHER" id="PTHR47691">
    <property type="entry name" value="REGULATOR-RELATED"/>
    <property type="match status" value="1"/>
</dbReference>
<dbReference type="SMART" id="SM00421">
    <property type="entry name" value="HTH_LUXR"/>
    <property type="match status" value="1"/>
</dbReference>
<dbReference type="Gene3D" id="1.10.10.10">
    <property type="entry name" value="Winged helix-like DNA-binding domain superfamily/Winged helix DNA-binding domain"/>
    <property type="match status" value="1"/>
</dbReference>
<gene>
    <name evidence="4" type="ORF">FHE65_01365</name>
    <name evidence="3" type="ORF">FHE65_24125</name>
</gene>
<dbReference type="PRINTS" id="PR00038">
    <property type="entry name" value="HTHLUXR"/>
</dbReference>
<reference evidence="4 5" key="1">
    <citation type="submission" date="2019-05" db="EMBL/GenBank/DDBJ databases">
        <title>Mumia sp. nov., isolated from the intestinal contents of plateau pika (Ochotona curzoniae) in the Qinghai-Tibet plateau of China.</title>
        <authorList>
            <person name="Tian Z."/>
        </authorList>
    </citation>
    <scope>NUCLEOTIDE SEQUENCE [LARGE SCALE GENOMIC DNA]</scope>
    <source>
        <strain evidence="5">527</strain>
        <strain evidence="4">Z527</strain>
    </source>
</reference>